<keyword evidence="1" id="KW-0472">Membrane</keyword>
<dbReference type="EMBL" id="DRQG01000142">
    <property type="protein sequence ID" value="HGY56966.1"/>
    <property type="molecule type" value="Genomic_DNA"/>
</dbReference>
<evidence type="ECO:0000259" key="2">
    <source>
        <dbReference type="SMART" id="SM00014"/>
    </source>
</evidence>
<dbReference type="SUPFAM" id="SSF48317">
    <property type="entry name" value="Acid phosphatase/Vanadium-dependent haloperoxidase"/>
    <property type="match status" value="1"/>
</dbReference>
<protein>
    <submittedName>
        <fullName evidence="3">Phosphatase PAP2 family protein</fullName>
    </submittedName>
</protein>
<evidence type="ECO:0000313" key="3">
    <source>
        <dbReference type="EMBL" id="HGY56966.1"/>
    </source>
</evidence>
<accession>A0A7V4U2P4</accession>
<feature type="transmembrane region" description="Helical" evidence="1">
    <location>
        <begin position="167"/>
        <end position="186"/>
    </location>
</feature>
<dbReference type="PANTHER" id="PTHR14969:SF13">
    <property type="entry name" value="AT30094P"/>
    <property type="match status" value="1"/>
</dbReference>
<gene>
    <name evidence="3" type="ORF">ENK44_14755</name>
</gene>
<organism evidence="3">
    <name type="scientific">Caldithrix abyssi</name>
    <dbReference type="NCBI Taxonomy" id="187145"/>
    <lineage>
        <taxon>Bacteria</taxon>
        <taxon>Pseudomonadati</taxon>
        <taxon>Calditrichota</taxon>
        <taxon>Calditrichia</taxon>
        <taxon>Calditrichales</taxon>
        <taxon>Calditrichaceae</taxon>
        <taxon>Caldithrix</taxon>
    </lineage>
</organism>
<dbReference type="InterPro" id="IPR000326">
    <property type="entry name" value="PAP2/HPO"/>
</dbReference>
<evidence type="ECO:0000256" key="1">
    <source>
        <dbReference type="SAM" id="Phobius"/>
    </source>
</evidence>
<proteinExistence type="predicted"/>
<comment type="caution">
    <text evidence="3">The sequence shown here is derived from an EMBL/GenBank/DDBJ whole genome shotgun (WGS) entry which is preliminary data.</text>
</comment>
<dbReference type="Pfam" id="PF01569">
    <property type="entry name" value="PAP2"/>
    <property type="match status" value="1"/>
</dbReference>
<dbReference type="InterPro" id="IPR036938">
    <property type="entry name" value="PAP2/HPO_sf"/>
</dbReference>
<dbReference type="AlphaFoldDB" id="A0A7V4U2P4"/>
<feature type="domain" description="Phosphatidic acid phosphatase type 2/haloperoxidase" evidence="2">
    <location>
        <begin position="195"/>
        <end position="308"/>
    </location>
</feature>
<feature type="transmembrane region" description="Helical" evidence="1">
    <location>
        <begin position="127"/>
        <end position="147"/>
    </location>
</feature>
<keyword evidence="1" id="KW-1133">Transmembrane helix</keyword>
<dbReference type="SMART" id="SM00014">
    <property type="entry name" value="acidPPc"/>
    <property type="match status" value="1"/>
</dbReference>
<reference evidence="3" key="1">
    <citation type="journal article" date="2020" name="mSystems">
        <title>Genome- and Community-Level Interaction Insights into Carbon Utilization and Element Cycling Functions of Hydrothermarchaeota in Hydrothermal Sediment.</title>
        <authorList>
            <person name="Zhou Z."/>
            <person name="Liu Y."/>
            <person name="Xu W."/>
            <person name="Pan J."/>
            <person name="Luo Z.H."/>
            <person name="Li M."/>
        </authorList>
    </citation>
    <scope>NUCLEOTIDE SEQUENCE [LARGE SCALE GENOMIC DNA]</scope>
    <source>
        <strain evidence="3">HyVt-577</strain>
    </source>
</reference>
<name>A0A7V4U2P4_CALAY</name>
<sequence>MPVCNVHHGLLNPYANKKIKPEIFALLPDDVYIQLNLDTINRVERVNEWIDELMGCWSSGVRNCGKKPDHFDAMKKQFIYTIIIFSFLSRIGFAQSWEEIRQDMIATGDVGIGLWDAMIHPSKDTQMAYLIGGSVVALSFLADRSIADFSQMQQSPAADKLFGIDKYYGSVYTVAGSGALYLAGFFSGNQKIKDMGLHTAQALLYTGILTIVTKELFGRARPYTDLGPYHFSPFSFSDDRRSFFSGHTSTAFAFSTVMAGEIDNIFWQIFWYGAATLTAGARIYHNKHWFSDVVAGALVGYAVGRFVVNYNGNTTVGASVSPEQQVPQIQLTIRF</sequence>
<dbReference type="PANTHER" id="PTHR14969">
    <property type="entry name" value="SPHINGOSINE-1-PHOSPHATE PHOSPHOHYDROLASE"/>
    <property type="match status" value="1"/>
</dbReference>
<dbReference type="Proteomes" id="UP000885779">
    <property type="component" value="Unassembled WGS sequence"/>
</dbReference>
<dbReference type="Gene3D" id="1.20.144.10">
    <property type="entry name" value="Phosphatidic acid phosphatase type 2/haloperoxidase"/>
    <property type="match status" value="1"/>
</dbReference>
<feature type="transmembrane region" description="Helical" evidence="1">
    <location>
        <begin position="77"/>
        <end position="94"/>
    </location>
</feature>
<dbReference type="CDD" id="cd03394">
    <property type="entry name" value="PAP2_like_5"/>
    <property type="match status" value="1"/>
</dbReference>
<keyword evidence="1" id="KW-0812">Transmembrane</keyword>